<feature type="transmembrane region" description="Helical" evidence="1">
    <location>
        <begin position="188"/>
        <end position="204"/>
    </location>
</feature>
<reference evidence="2" key="2">
    <citation type="submission" date="2020-09" db="EMBL/GenBank/DDBJ databases">
        <authorList>
            <person name="Sun Q."/>
            <person name="Zhou Y."/>
        </authorList>
    </citation>
    <scope>NUCLEOTIDE SEQUENCE</scope>
    <source>
        <strain evidence="2">CGMCC 1.12160</strain>
    </source>
</reference>
<feature type="transmembrane region" description="Helical" evidence="1">
    <location>
        <begin position="17"/>
        <end position="37"/>
    </location>
</feature>
<feature type="transmembrane region" description="Helical" evidence="1">
    <location>
        <begin position="121"/>
        <end position="149"/>
    </location>
</feature>
<reference evidence="2" key="1">
    <citation type="journal article" date="2014" name="Int. J. Syst. Evol. Microbiol.">
        <title>Complete genome sequence of Corynebacterium casei LMG S-19264T (=DSM 44701T), isolated from a smear-ripened cheese.</title>
        <authorList>
            <consortium name="US DOE Joint Genome Institute (JGI-PGF)"/>
            <person name="Walter F."/>
            <person name="Albersmeier A."/>
            <person name="Kalinowski J."/>
            <person name="Ruckert C."/>
        </authorList>
    </citation>
    <scope>NUCLEOTIDE SEQUENCE</scope>
    <source>
        <strain evidence="2">CGMCC 1.12160</strain>
    </source>
</reference>
<evidence type="ECO:0000313" key="2">
    <source>
        <dbReference type="EMBL" id="GGF55868.1"/>
    </source>
</evidence>
<feature type="transmembrane region" description="Helical" evidence="1">
    <location>
        <begin position="155"/>
        <end position="176"/>
    </location>
</feature>
<feature type="transmembrane region" description="Helical" evidence="1">
    <location>
        <begin position="77"/>
        <end position="100"/>
    </location>
</feature>
<accession>A0A917BVD2</accession>
<feature type="transmembrane region" description="Helical" evidence="1">
    <location>
        <begin position="343"/>
        <end position="364"/>
    </location>
</feature>
<proteinExistence type="predicted"/>
<feature type="transmembrane region" description="Helical" evidence="1">
    <location>
        <begin position="392"/>
        <end position="412"/>
    </location>
</feature>
<comment type="caution">
    <text evidence="2">The sequence shown here is derived from an EMBL/GenBank/DDBJ whole genome shotgun (WGS) entry which is preliminary data.</text>
</comment>
<dbReference type="EMBL" id="BMEM01000004">
    <property type="protein sequence ID" value="GGF55868.1"/>
    <property type="molecule type" value="Genomic_DNA"/>
</dbReference>
<feature type="transmembrane region" description="Helical" evidence="1">
    <location>
        <begin position="295"/>
        <end position="316"/>
    </location>
</feature>
<protein>
    <submittedName>
        <fullName evidence="2">Exporter of polyketide antibiotics</fullName>
    </submittedName>
</protein>
<organism evidence="2 3">
    <name type="scientific">Ornithinimicrobium tianjinense</name>
    <dbReference type="NCBI Taxonomy" id="1195761"/>
    <lineage>
        <taxon>Bacteria</taxon>
        <taxon>Bacillati</taxon>
        <taxon>Actinomycetota</taxon>
        <taxon>Actinomycetes</taxon>
        <taxon>Micrococcales</taxon>
        <taxon>Ornithinimicrobiaceae</taxon>
        <taxon>Ornithinimicrobium</taxon>
    </lineage>
</organism>
<dbReference type="AlphaFoldDB" id="A0A917BVD2"/>
<dbReference type="Proteomes" id="UP000605670">
    <property type="component" value="Unassembled WGS sequence"/>
</dbReference>
<gene>
    <name evidence="2" type="ORF">GCM10011366_24700</name>
</gene>
<feature type="transmembrane region" description="Helical" evidence="1">
    <location>
        <begin position="459"/>
        <end position="483"/>
    </location>
</feature>
<feature type="transmembrane region" description="Helical" evidence="1">
    <location>
        <begin position="236"/>
        <end position="256"/>
    </location>
</feature>
<evidence type="ECO:0000256" key="1">
    <source>
        <dbReference type="SAM" id="Phobius"/>
    </source>
</evidence>
<keyword evidence="1" id="KW-1133">Transmembrane helix</keyword>
<keyword evidence="3" id="KW-1185">Reference proteome</keyword>
<evidence type="ECO:0000313" key="3">
    <source>
        <dbReference type="Proteomes" id="UP000605670"/>
    </source>
</evidence>
<sequence length="532" mass="55999">MNGLATLVRLALRRNRWFYAAWILGMAAVVPATAAAYETIVGGLATTGALDLLAENPTMRAMLGPPYDLTSPGPFTVWRVGTFMATVAGIMAILGVVRVTRADEEEGRTELLRSGVVGRHAPLTAAVVVGLLACAVLGLLVGVSMVAVGEPVVGSVAYGLGSALVPAVLVGVGAVAAQVTSSARAARGLGLAVLGAAYLLRAVADASEEGSVVRGLAWLSPVEWMALVHPYDGERWWVLLLPAALTVLLVAAAFALEGRRDHGAGLWAVRPGRDRATPALLSVGGLVWRLQRGSLVGWFVGLAVFALGMGSLSGSFDTMLERIPRLEMMLRRLGQGADTLVDAFFVAMLGIVAVLAGVLAVQLWQRLAVEEHRGHAELILATAVPRTRLATAYLLLAAVGSTVLFAAFGALLGLPETLAQGDLGPMLGSLRGALVLVPGALLVLGLAVLLHGWAPRLSWIVWVVVGWSLFMVWVGSILGLPDWLVRLTPWEVLPALPVEEMDWTPVLAITGAALALMAMGLWGYRRRDLRLP</sequence>
<dbReference type="RefSeq" id="WP_188431227.1">
    <property type="nucleotide sequence ID" value="NZ_BAABKH010000014.1"/>
</dbReference>
<keyword evidence="1" id="KW-0472">Membrane</keyword>
<feature type="transmembrane region" description="Helical" evidence="1">
    <location>
        <begin position="503"/>
        <end position="524"/>
    </location>
</feature>
<keyword evidence="1" id="KW-0812">Transmembrane</keyword>
<name>A0A917BVD2_9MICO</name>
<feature type="transmembrane region" description="Helical" evidence="1">
    <location>
        <begin position="432"/>
        <end position="452"/>
    </location>
</feature>